<dbReference type="Gene3D" id="3.40.630.190">
    <property type="entry name" value="LCP protein"/>
    <property type="match status" value="1"/>
</dbReference>
<dbReference type="NCBIfam" id="TIGR00350">
    <property type="entry name" value="lytR_cpsA_psr"/>
    <property type="match status" value="1"/>
</dbReference>
<dbReference type="SUPFAM" id="SSF53850">
    <property type="entry name" value="Periplasmic binding protein-like II"/>
    <property type="match status" value="1"/>
</dbReference>
<evidence type="ECO:0000259" key="3">
    <source>
        <dbReference type="Pfam" id="PF03816"/>
    </source>
</evidence>
<accession>A0A3E2W1M1</accession>
<dbReference type="OrthoDB" id="27330at2"/>
<dbReference type="PANTHER" id="PTHR33392">
    <property type="entry name" value="POLYISOPRENYL-TEICHOIC ACID--PEPTIDOGLYCAN TEICHOIC ACID TRANSFERASE TAGU"/>
    <property type="match status" value="1"/>
</dbReference>
<evidence type="ECO:0000256" key="2">
    <source>
        <dbReference type="SAM" id="Phobius"/>
    </source>
</evidence>
<dbReference type="InterPro" id="IPR004474">
    <property type="entry name" value="LytR_CpsA_psr"/>
</dbReference>
<reference evidence="4 5" key="1">
    <citation type="submission" date="2018-08" db="EMBL/GenBank/DDBJ databases">
        <title>A genome reference for cultivated species of the human gut microbiota.</title>
        <authorList>
            <person name="Zou Y."/>
            <person name="Xue W."/>
            <person name="Luo G."/>
        </authorList>
    </citation>
    <scope>NUCLEOTIDE SEQUENCE [LARGE SCALE GENOMIC DNA]</scope>
    <source>
        <strain evidence="4 5">OF01-2LB</strain>
    </source>
</reference>
<keyword evidence="2" id="KW-1133">Transmembrane helix</keyword>
<keyword evidence="2" id="KW-0472">Membrane</keyword>
<dbReference type="PANTHER" id="PTHR33392:SF6">
    <property type="entry name" value="POLYISOPRENYL-TEICHOIC ACID--PEPTIDOGLYCAN TEICHOIC ACID TRANSFERASE TAGU"/>
    <property type="match status" value="1"/>
</dbReference>
<dbReference type="AlphaFoldDB" id="A0A3E2W1M1"/>
<feature type="transmembrane region" description="Helical" evidence="2">
    <location>
        <begin position="12"/>
        <end position="31"/>
    </location>
</feature>
<organism evidence="4 5">
    <name type="scientific">Clostridium innocuum</name>
    <dbReference type="NCBI Taxonomy" id="1522"/>
    <lineage>
        <taxon>Bacteria</taxon>
        <taxon>Bacillati</taxon>
        <taxon>Bacillota</taxon>
        <taxon>Clostridia</taxon>
        <taxon>Eubacteriales</taxon>
        <taxon>Clostridiaceae</taxon>
        <taxon>Clostridium</taxon>
    </lineage>
</organism>
<dbReference type="Gene3D" id="3.40.190.10">
    <property type="entry name" value="Periplasmic binding protein-like II"/>
    <property type="match status" value="1"/>
</dbReference>
<gene>
    <name evidence="4" type="ORF">DXA38_03150</name>
</gene>
<dbReference type="RefSeq" id="WP_117441960.1">
    <property type="nucleotide sequence ID" value="NZ_JAJFEN010000011.1"/>
</dbReference>
<comment type="caution">
    <text evidence="4">The sequence shown here is derived from an EMBL/GenBank/DDBJ whole genome shotgun (WGS) entry which is preliminary data.</text>
</comment>
<dbReference type="Proteomes" id="UP000260025">
    <property type="component" value="Unassembled WGS sequence"/>
</dbReference>
<evidence type="ECO:0000313" key="5">
    <source>
        <dbReference type="Proteomes" id="UP000260025"/>
    </source>
</evidence>
<keyword evidence="2" id="KW-0812">Transmembrane</keyword>
<feature type="transmembrane region" description="Helical" evidence="2">
    <location>
        <begin position="37"/>
        <end position="57"/>
    </location>
</feature>
<feature type="domain" description="Cell envelope-related transcriptional attenuator" evidence="3">
    <location>
        <begin position="242"/>
        <end position="392"/>
    </location>
</feature>
<evidence type="ECO:0000313" key="4">
    <source>
        <dbReference type="EMBL" id="RGC17977.1"/>
    </source>
</evidence>
<dbReference type="Pfam" id="PF03816">
    <property type="entry name" value="LytR_cpsA_psr"/>
    <property type="match status" value="1"/>
</dbReference>
<dbReference type="EMBL" id="QVEV01000003">
    <property type="protein sequence ID" value="RGC17977.1"/>
    <property type="molecule type" value="Genomic_DNA"/>
</dbReference>
<comment type="similarity">
    <text evidence="1">Belongs to the LytR/CpsA/Psr (LCP) family.</text>
</comment>
<name>A0A3E2W1M1_CLOIN</name>
<protein>
    <submittedName>
        <fullName evidence="4">LytR family transcriptional regulator</fullName>
    </submittedName>
</protein>
<feature type="transmembrane region" description="Helical" evidence="2">
    <location>
        <begin position="64"/>
        <end position="83"/>
    </location>
</feature>
<dbReference type="InterPro" id="IPR050922">
    <property type="entry name" value="LytR/CpsA/Psr_CW_biosynth"/>
</dbReference>
<evidence type="ECO:0000256" key="1">
    <source>
        <dbReference type="ARBA" id="ARBA00006068"/>
    </source>
</evidence>
<sequence>MENIKKYGKHICWIVMVLAAAYLLWSLYRFHILPLKYYIPILVVILLIIGAVIYCILGKKANRVTKILGCILSIVLCVCMLFMNVKVINKAQETVKAVSNGDIKTTEISVLVKKDSSYKDIKDLDGKQFGILKTIDRENTDFMLNRLSSQFINEISKIEYKEFKDEMKGLLEGNTDAIIMNEGMWDAFNIIDGSFEKETKVIYTLDRKEVLKNLKANNITKDSFIVYISGIDTNGSISKTSRSDVNMLAAVNPKTKELLLVFIPRDYYVPLQCPNGSCETGAMDKLTHAGLYGVETSQATLSKLFDIKINYNVRLNFDTLTTMVDALGGIDIYSDQDVELLHGKGCNIKKGTQHVDGRCALGFARERYAYESGDRHRGENQQQVIEAMLKKFTKSNVIRNYESIMNAVQGMFQTNMTTDEITALIQMQIDDMATWKVTSISADGTGDMLPTYSFGSQPLYVMHPSKNTINSIKESIKVLYDRKVEN</sequence>
<proteinExistence type="inferred from homology"/>